<dbReference type="InterPro" id="IPR036291">
    <property type="entry name" value="NAD(P)-bd_dom_sf"/>
</dbReference>
<dbReference type="InterPro" id="IPR020904">
    <property type="entry name" value="Sc_DH/Rdtase_CS"/>
</dbReference>
<name>A0A839QA79_MYCIR</name>
<evidence type="ECO:0000313" key="3">
    <source>
        <dbReference type="EMBL" id="MBB2992860.1"/>
    </source>
</evidence>
<keyword evidence="2" id="KW-0560">Oxidoreductase</keyword>
<dbReference type="RefSeq" id="WP_183471976.1">
    <property type="nucleotide sequence ID" value="NZ_JACHVU010000012.1"/>
</dbReference>
<keyword evidence="4" id="KW-1185">Reference proteome</keyword>
<evidence type="ECO:0000313" key="4">
    <source>
        <dbReference type="Proteomes" id="UP000550501"/>
    </source>
</evidence>
<dbReference type="PANTHER" id="PTHR43391">
    <property type="entry name" value="RETINOL DEHYDROGENASE-RELATED"/>
    <property type="match status" value="1"/>
</dbReference>
<gene>
    <name evidence="3" type="ORF">FHR72_004365</name>
</gene>
<dbReference type="PRINTS" id="PR00081">
    <property type="entry name" value="GDHRDH"/>
</dbReference>
<dbReference type="PROSITE" id="PS00061">
    <property type="entry name" value="ADH_SHORT"/>
    <property type="match status" value="1"/>
</dbReference>
<sequence>MSEARLALVTGASSGIGLELARQFASNGYDLVVAAEDDAIHDVPDRLSEFGVAIQAVQVDLRTADGVEHLFNSVVEGGRELACAALNAGVGRGDMFLKSELADDLSIIDLNVRSTVHLSKLVLRDMANRNRGRVLLTSSVASMMPGSYQTVYNASKSFIQSFTKALQDELRNSPITVTALLPGPTDTDFFQRAKLMDAPIGRLPKDDPAKVAQQGYAALMRGDRQVVASSVSSKLMGAALRVLPDPIKAAGSRLISAPQGR</sequence>
<dbReference type="CDD" id="cd05233">
    <property type="entry name" value="SDR_c"/>
    <property type="match status" value="1"/>
</dbReference>
<dbReference type="InterPro" id="IPR002347">
    <property type="entry name" value="SDR_fam"/>
</dbReference>
<reference evidence="3 4" key="1">
    <citation type="submission" date="2020-08" db="EMBL/GenBank/DDBJ databases">
        <title>The Agave Microbiome: Exploring the role of microbial communities in plant adaptations to desert environments.</title>
        <authorList>
            <person name="Partida-Martinez L.P."/>
        </authorList>
    </citation>
    <scope>NUCLEOTIDE SEQUENCE [LARGE SCALE GENOMIC DNA]</scope>
    <source>
        <strain evidence="3 4">AT2.18</strain>
    </source>
</reference>
<dbReference type="PANTHER" id="PTHR43391:SF12">
    <property type="entry name" value="OXIDOREDUCTASE EPHD-RELATED"/>
    <property type="match status" value="1"/>
</dbReference>
<organism evidence="3 4">
    <name type="scientific">Mycolicibacterium iranicum</name>
    <name type="common">Mycobacterium iranicum</name>
    <dbReference type="NCBI Taxonomy" id="912594"/>
    <lineage>
        <taxon>Bacteria</taxon>
        <taxon>Bacillati</taxon>
        <taxon>Actinomycetota</taxon>
        <taxon>Actinomycetes</taxon>
        <taxon>Mycobacteriales</taxon>
        <taxon>Mycobacteriaceae</taxon>
        <taxon>Mycolicibacterium</taxon>
    </lineage>
</organism>
<evidence type="ECO:0000256" key="2">
    <source>
        <dbReference type="ARBA" id="ARBA00023002"/>
    </source>
</evidence>
<protein>
    <submittedName>
        <fullName evidence="3">Short-subunit dehydrogenase</fullName>
    </submittedName>
</protein>
<dbReference type="SUPFAM" id="SSF51735">
    <property type="entry name" value="NAD(P)-binding Rossmann-fold domains"/>
    <property type="match status" value="1"/>
</dbReference>
<dbReference type="Pfam" id="PF00106">
    <property type="entry name" value="adh_short"/>
    <property type="match status" value="1"/>
</dbReference>
<dbReference type="EMBL" id="JACHVU010000012">
    <property type="protein sequence ID" value="MBB2992860.1"/>
    <property type="molecule type" value="Genomic_DNA"/>
</dbReference>
<accession>A0A839QA79</accession>
<comment type="caution">
    <text evidence="3">The sequence shown here is derived from an EMBL/GenBank/DDBJ whole genome shotgun (WGS) entry which is preliminary data.</text>
</comment>
<evidence type="ECO:0000256" key="1">
    <source>
        <dbReference type="ARBA" id="ARBA00006484"/>
    </source>
</evidence>
<proteinExistence type="inferred from homology"/>
<dbReference type="Gene3D" id="3.40.50.720">
    <property type="entry name" value="NAD(P)-binding Rossmann-like Domain"/>
    <property type="match status" value="1"/>
</dbReference>
<dbReference type="Proteomes" id="UP000550501">
    <property type="component" value="Unassembled WGS sequence"/>
</dbReference>
<dbReference type="GO" id="GO:0016491">
    <property type="term" value="F:oxidoreductase activity"/>
    <property type="evidence" value="ECO:0007669"/>
    <property type="project" value="UniProtKB-KW"/>
</dbReference>
<comment type="similarity">
    <text evidence="1">Belongs to the short-chain dehydrogenases/reductases (SDR) family.</text>
</comment>
<dbReference type="AlphaFoldDB" id="A0A839QA79"/>